<dbReference type="AlphaFoldDB" id="A0A146KA83"/>
<feature type="domain" description="GHMP kinase N-terminal" evidence="4">
    <location>
        <begin position="97"/>
        <end position="158"/>
    </location>
</feature>
<reference evidence="5" key="1">
    <citation type="submission" date="2015-07" db="EMBL/GenBank/DDBJ databases">
        <title>Adaptation to a free-living lifestyle via gene acquisitions in the diplomonad Trepomonas sp. PC1.</title>
        <authorList>
            <person name="Xu F."/>
            <person name="Jerlstrom-Hultqvist J."/>
            <person name="Kolisko M."/>
            <person name="Simpson A.G.B."/>
            <person name="Roger A.J."/>
            <person name="Svard S.G."/>
            <person name="Andersson J.O."/>
        </authorList>
    </citation>
    <scope>NUCLEOTIDE SEQUENCE</scope>
    <source>
        <strain evidence="5">PC1</strain>
    </source>
</reference>
<dbReference type="GO" id="GO:0019205">
    <property type="term" value="F:nucleobase-containing compound kinase activity"/>
    <property type="evidence" value="ECO:0007669"/>
    <property type="project" value="InterPro"/>
</dbReference>
<dbReference type="InterPro" id="IPR006204">
    <property type="entry name" value="GHMP_kinase_N_dom"/>
</dbReference>
<evidence type="ECO:0000259" key="4">
    <source>
        <dbReference type="Pfam" id="PF00288"/>
    </source>
</evidence>
<dbReference type="SUPFAM" id="SSF52540">
    <property type="entry name" value="P-loop containing nucleoside triphosphate hydrolases"/>
    <property type="match status" value="1"/>
</dbReference>
<dbReference type="SUPFAM" id="SSF54211">
    <property type="entry name" value="Ribosomal protein S5 domain 2-like"/>
    <property type="match status" value="1"/>
</dbReference>
<gene>
    <name evidence="5" type="ORF">TPC1_13859</name>
</gene>
<protein>
    <submittedName>
        <fullName evidence="5">Sugar kinase</fullName>
    </submittedName>
</protein>
<organism evidence="5">
    <name type="scientific">Trepomonas sp. PC1</name>
    <dbReference type="NCBI Taxonomy" id="1076344"/>
    <lineage>
        <taxon>Eukaryota</taxon>
        <taxon>Metamonada</taxon>
        <taxon>Diplomonadida</taxon>
        <taxon>Hexamitidae</taxon>
        <taxon>Hexamitinae</taxon>
        <taxon>Trepomonas</taxon>
    </lineage>
</organism>
<dbReference type="InterPro" id="IPR033690">
    <property type="entry name" value="Adenylat_kinase_CS"/>
</dbReference>
<keyword evidence="3 5" id="KW-0418">Kinase</keyword>
<dbReference type="InterPro" id="IPR000850">
    <property type="entry name" value="Adenylat/UMP-CMP_kin"/>
</dbReference>
<keyword evidence="1" id="KW-0808">Transferase</keyword>
<dbReference type="PROSITE" id="PS00113">
    <property type="entry name" value="ADENYLATE_KINASE"/>
    <property type="match status" value="1"/>
</dbReference>
<evidence type="ECO:0000313" key="5">
    <source>
        <dbReference type="EMBL" id="JAP93743.1"/>
    </source>
</evidence>
<dbReference type="Pfam" id="PF00288">
    <property type="entry name" value="GHMP_kinases_N"/>
    <property type="match status" value="1"/>
</dbReference>
<dbReference type="InterPro" id="IPR027417">
    <property type="entry name" value="P-loop_NTPase"/>
</dbReference>
<proteinExistence type="predicted"/>
<dbReference type="EMBL" id="GDID01002863">
    <property type="protein sequence ID" value="JAP93743.1"/>
    <property type="molecule type" value="Transcribed_RNA"/>
</dbReference>
<evidence type="ECO:0000256" key="2">
    <source>
        <dbReference type="ARBA" id="ARBA00022741"/>
    </source>
</evidence>
<feature type="non-terminal residue" evidence="5">
    <location>
        <position position="1"/>
    </location>
</feature>
<sequence length="548" mass="61594">GDSQYINIPEIIKIKIQQSHQPTNQLQFVQIPARIGLSVWNMGTFGQLKQFGEGPVGGGGIGLALDKMSYTLLRVYDSQQEDVIYGERPQLIKHIIAVFKQCLKCIGTQPEFQTTVLHSNTFASHCGLGSTSNVALGVLYGLNQSFNNPFSRNELRLILASNYVEESKEEEGKLCYGYETSMTATGAISGGMYVINDQDLSYIRSSQVNDEMLSKFKVFIFSPNKEKYETVQICDKDEVDLLVRGGKSDSVQSETEKKNIIFKDILIPQLSSKCDMSIIGQSILDLQLSGGKDVEIKKQPSGEKILSLLTHCKTFENAVVYGMSSIGPSTIVVCSSDVSQQQMIEIGKQHCMDLEFITSINTSGAVVQSFDFPKLIQFIGKPYAGKSYLCNKMKTQNIVHFAAGKILREHQKIDKFGDLVKKTMESGVVKDTGNQFTIFFIQQIFRIINSQCQCGNIIKTLLLDGFPRSADQTKEFQKFGFVIDKVINVKVDDELRLQRAQSRTERQNEPNIQQRDEYDETDQILVLFENHHIIHYKGDENELAKIIE</sequence>
<keyword evidence="2" id="KW-0547">Nucleotide-binding</keyword>
<accession>A0A146KA83</accession>
<dbReference type="PANTHER" id="PTHR23359">
    <property type="entry name" value="NUCLEOTIDE KINASE"/>
    <property type="match status" value="1"/>
</dbReference>
<dbReference type="Pfam" id="PF00406">
    <property type="entry name" value="ADK"/>
    <property type="match status" value="1"/>
</dbReference>
<evidence type="ECO:0000256" key="1">
    <source>
        <dbReference type="ARBA" id="ARBA00022679"/>
    </source>
</evidence>
<name>A0A146KA83_9EUKA</name>
<dbReference type="InterPro" id="IPR020568">
    <property type="entry name" value="Ribosomal_Su5_D2-typ_SF"/>
</dbReference>
<dbReference type="Gene3D" id="3.30.230.10">
    <property type="match status" value="1"/>
</dbReference>
<evidence type="ECO:0000256" key="3">
    <source>
        <dbReference type="ARBA" id="ARBA00022777"/>
    </source>
</evidence>
<dbReference type="GO" id="GO:0005524">
    <property type="term" value="F:ATP binding"/>
    <property type="evidence" value="ECO:0007669"/>
    <property type="project" value="InterPro"/>
</dbReference>
<dbReference type="GO" id="GO:0006139">
    <property type="term" value="P:nucleobase-containing compound metabolic process"/>
    <property type="evidence" value="ECO:0007669"/>
    <property type="project" value="InterPro"/>
</dbReference>
<dbReference type="InterPro" id="IPR014721">
    <property type="entry name" value="Ribsml_uS5_D2-typ_fold_subgr"/>
</dbReference>
<dbReference type="Gene3D" id="3.40.50.300">
    <property type="entry name" value="P-loop containing nucleotide triphosphate hydrolases"/>
    <property type="match status" value="1"/>
</dbReference>